<dbReference type="STRING" id="1484.SA87_03645"/>
<feature type="compositionally biased region" description="Basic and acidic residues" evidence="11">
    <location>
        <begin position="138"/>
        <end position="154"/>
    </location>
</feature>
<dbReference type="GO" id="GO:0005524">
    <property type="term" value="F:ATP binding"/>
    <property type="evidence" value="ECO:0007669"/>
    <property type="project" value="UniProtKB-KW"/>
</dbReference>
<dbReference type="Proteomes" id="UP000243024">
    <property type="component" value="Unassembled WGS sequence"/>
</dbReference>
<keyword evidence="5 10" id="KW-0548">Nucleotidyltransferase</keyword>
<dbReference type="RefSeq" id="WP_066202242.1">
    <property type="nucleotide sequence ID" value="NZ_CBCSAS010000009.1"/>
</dbReference>
<dbReference type="AlphaFoldDB" id="A0A179IQ68"/>
<evidence type="ECO:0000256" key="2">
    <source>
        <dbReference type="ARBA" id="ARBA00005019"/>
    </source>
</evidence>
<keyword evidence="14" id="KW-1185">Reference proteome</keyword>
<evidence type="ECO:0000256" key="6">
    <source>
        <dbReference type="ARBA" id="ARBA00022741"/>
    </source>
</evidence>
<dbReference type="EC" id="2.7.7.18" evidence="10"/>
<dbReference type="GO" id="GO:0004515">
    <property type="term" value="F:nicotinate-nucleotide adenylyltransferase activity"/>
    <property type="evidence" value="ECO:0007669"/>
    <property type="project" value="UniProtKB-UniRule"/>
</dbReference>
<keyword evidence="3 10" id="KW-0662">Pyridine nucleotide biosynthesis</keyword>
<proteinExistence type="inferred from homology"/>
<keyword evidence="7 10" id="KW-0067">ATP-binding</keyword>
<reference evidence="13 14" key="1">
    <citation type="submission" date="2015-09" db="EMBL/GenBank/DDBJ databases">
        <title>Draft genome sequence of Hydrogenibacillus schlegelii DSM 2000.</title>
        <authorList>
            <person name="Hemp J."/>
        </authorList>
    </citation>
    <scope>NUCLEOTIDE SEQUENCE [LARGE SCALE GENOMIC DNA]</scope>
    <source>
        <strain evidence="13 14">MA 48</strain>
    </source>
</reference>
<name>A0A179IQ68_HYDSH</name>
<dbReference type="EMBL" id="JXBB01000034">
    <property type="protein sequence ID" value="OAR03929.1"/>
    <property type="molecule type" value="Genomic_DNA"/>
</dbReference>
<evidence type="ECO:0000256" key="11">
    <source>
        <dbReference type="SAM" id="MobiDB-lite"/>
    </source>
</evidence>
<comment type="caution">
    <text evidence="13">The sequence shown here is derived from an EMBL/GenBank/DDBJ whole genome shotgun (WGS) entry which is preliminary data.</text>
</comment>
<dbReference type="InterPro" id="IPR005248">
    <property type="entry name" value="NadD/NMNAT"/>
</dbReference>
<evidence type="ECO:0000256" key="3">
    <source>
        <dbReference type="ARBA" id="ARBA00022642"/>
    </source>
</evidence>
<dbReference type="UniPathway" id="UPA00253">
    <property type="reaction ID" value="UER00332"/>
</dbReference>
<dbReference type="InterPro" id="IPR014729">
    <property type="entry name" value="Rossmann-like_a/b/a_fold"/>
</dbReference>
<evidence type="ECO:0000256" key="5">
    <source>
        <dbReference type="ARBA" id="ARBA00022695"/>
    </source>
</evidence>
<dbReference type="PANTHER" id="PTHR39321:SF3">
    <property type="entry name" value="PHOSPHOPANTETHEINE ADENYLYLTRANSFERASE"/>
    <property type="match status" value="1"/>
</dbReference>
<evidence type="ECO:0000259" key="12">
    <source>
        <dbReference type="Pfam" id="PF01467"/>
    </source>
</evidence>
<dbReference type="HAMAP" id="MF_00244">
    <property type="entry name" value="NaMN_adenylyltr"/>
    <property type="match status" value="1"/>
</dbReference>
<dbReference type="Pfam" id="PF01467">
    <property type="entry name" value="CTP_transf_like"/>
    <property type="match status" value="1"/>
</dbReference>
<protein>
    <recommendedName>
        <fullName evidence="10">Probable nicotinate-nucleotide adenylyltransferase</fullName>
        <ecNumber evidence="10">2.7.7.18</ecNumber>
    </recommendedName>
    <alternativeName>
        <fullName evidence="10">Deamido-NAD(+) diphosphorylase</fullName>
    </alternativeName>
    <alternativeName>
        <fullName evidence="10">Deamido-NAD(+) pyrophosphorylase</fullName>
    </alternativeName>
    <alternativeName>
        <fullName evidence="10">Nicotinate mononucleotide adenylyltransferase</fullName>
        <shortName evidence="10">NaMN adenylyltransferase</shortName>
    </alternativeName>
</protein>
<organism evidence="13 14">
    <name type="scientific">Hydrogenibacillus schlegelii</name>
    <name type="common">Bacillus schlegelii</name>
    <dbReference type="NCBI Taxonomy" id="1484"/>
    <lineage>
        <taxon>Bacteria</taxon>
        <taxon>Bacillati</taxon>
        <taxon>Bacillota</taxon>
        <taxon>Bacilli</taxon>
        <taxon>Bacillales</taxon>
        <taxon>Bacillales Family X. Incertae Sedis</taxon>
        <taxon>Hydrogenibacillus</taxon>
    </lineage>
</organism>
<evidence type="ECO:0000256" key="8">
    <source>
        <dbReference type="ARBA" id="ARBA00023027"/>
    </source>
</evidence>
<keyword evidence="6 10" id="KW-0547">Nucleotide-binding</keyword>
<evidence type="ECO:0000256" key="7">
    <source>
        <dbReference type="ARBA" id="ARBA00022840"/>
    </source>
</evidence>
<evidence type="ECO:0000256" key="10">
    <source>
        <dbReference type="HAMAP-Rule" id="MF_00244"/>
    </source>
</evidence>
<dbReference type="GO" id="GO:0009435">
    <property type="term" value="P:NAD+ biosynthetic process"/>
    <property type="evidence" value="ECO:0007669"/>
    <property type="project" value="UniProtKB-UniRule"/>
</dbReference>
<dbReference type="Gene3D" id="3.40.50.620">
    <property type="entry name" value="HUPs"/>
    <property type="match status" value="1"/>
</dbReference>
<dbReference type="SUPFAM" id="SSF52374">
    <property type="entry name" value="Nucleotidylyl transferase"/>
    <property type="match status" value="1"/>
</dbReference>
<feature type="region of interest" description="Disordered" evidence="11">
    <location>
        <begin position="138"/>
        <end position="166"/>
    </location>
</feature>
<keyword evidence="4 10" id="KW-0808">Transferase</keyword>
<comment type="similarity">
    <text evidence="10">Belongs to the NadD family.</text>
</comment>
<dbReference type="CDD" id="cd02165">
    <property type="entry name" value="NMNAT"/>
    <property type="match status" value="1"/>
</dbReference>
<sequence>MRRIGLFGGTFDPPHWGHLVAAERAADALGLEAVWFVPNRLPPHKDPRLHAPAEDRLAMVRLAIEGAPRFAVSTVELERDGPSYTIDTVRLLRARHPDVAWTFIVGEDAFRSLPTWKEAAELVRLVDWAVLRRFDDGEGRADRPADPDGKREALGEAEPPLDGDWPAFSGPIAATVVEMPRIDLSSSLIRTWVRAGRSIRFLVPEPVRRYIVERGLYREPAPESVSDRGRPARSHEL</sequence>
<evidence type="ECO:0000256" key="9">
    <source>
        <dbReference type="ARBA" id="ARBA00048721"/>
    </source>
</evidence>
<comment type="catalytic activity">
    <reaction evidence="9 10">
        <text>nicotinate beta-D-ribonucleotide + ATP + H(+) = deamido-NAD(+) + diphosphate</text>
        <dbReference type="Rhea" id="RHEA:22860"/>
        <dbReference type="ChEBI" id="CHEBI:15378"/>
        <dbReference type="ChEBI" id="CHEBI:30616"/>
        <dbReference type="ChEBI" id="CHEBI:33019"/>
        <dbReference type="ChEBI" id="CHEBI:57502"/>
        <dbReference type="ChEBI" id="CHEBI:58437"/>
        <dbReference type="EC" id="2.7.7.18"/>
    </reaction>
</comment>
<evidence type="ECO:0000256" key="1">
    <source>
        <dbReference type="ARBA" id="ARBA00002324"/>
    </source>
</evidence>
<comment type="pathway">
    <text evidence="2 10">Cofactor biosynthesis; NAD(+) biosynthesis; deamido-NAD(+) from nicotinate D-ribonucleotide: step 1/1.</text>
</comment>
<dbReference type="InterPro" id="IPR004821">
    <property type="entry name" value="Cyt_trans-like"/>
</dbReference>
<dbReference type="NCBIfam" id="NF000840">
    <property type="entry name" value="PRK00071.1-3"/>
    <property type="match status" value="1"/>
</dbReference>
<evidence type="ECO:0000313" key="13">
    <source>
        <dbReference type="EMBL" id="OAR03929.1"/>
    </source>
</evidence>
<evidence type="ECO:0000313" key="14">
    <source>
        <dbReference type="Proteomes" id="UP000243024"/>
    </source>
</evidence>
<dbReference type="OrthoDB" id="5295945at2"/>
<accession>A0A179IQ68</accession>
<dbReference type="NCBIfam" id="TIGR00125">
    <property type="entry name" value="cyt_tran_rel"/>
    <property type="match status" value="1"/>
</dbReference>
<keyword evidence="8 10" id="KW-0520">NAD</keyword>
<evidence type="ECO:0000256" key="4">
    <source>
        <dbReference type="ARBA" id="ARBA00022679"/>
    </source>
</evidence>
<comment type="function">
    <text evidence="1 10">Catalyzes the reversible adenylation of nicotinate mononucleotide (NaMN) to nicotinic acid adenine dinucleotide (NaAD).</text>
</comment>
<dbReference type="NCBIfam" id="TIGR00482">
    <property type="entry name" value="nicotinate (nicotinamide) nucleotide adenylyltransferase"/>
    <property type="match status" value="1"/>
</dbReference>
<feature type="domain" description="Cytidyltransferase-like" evidence="12">
    <location>
        <begin position="6"/>
        <end position="191"/>
    </location>
</feature>
<dbReference type="PANTHER" id="PTHR39321">
    <property type="entry name" value="NICOTINATE-NUCLEOTIDE ADENYLYLTRANSFERASE-RELATED"/>
    <property type="match status" value="1"/>
</dbReference>
<gene>
    <name evidence="10" type="primary">nadD</name>
    <name evidence="13" type="ORF">SA87_03645</name>
</gene>